<gene>
    <name evidence="2" type="ORF">JRO89_XS04G0291200</name>
</gene>
<dbReference type="InterPro" id="IPR044296">
    <property type="entry name" value="HIPP46"/>
</dbReference>
<evidence type="ECO:0000313" key="2">
    <source>
        <dbReference type="EMBL" id="KAH7572694.1"/>
    </source>
</evidence>
<reference evidence="2 3" key="1">
    <citation type="submission" date="2021-02" db="EMBL/GenBank/DDBJ databases">
        <title>Plant Genome Project.</title>
        <authorList>
            <person name="Zhang R.-G."/>
        </authorList>
    </citation>
    <scope>NUCLEOTIDE SEQUENCE [LARGE SCALE GENOMIC DNA]</scope>
    <source>
        <tissue evidence="2">Leaves</tissue>
    </source>
</reference>
<name>A0ABQ8I898_9ROSI</name>
<evidence type="ECO:0000313" key="3">
    <source>
        <dbReference type="Proteomes" id="UP000827721"/>
    </source>
</evidence>
<dbReference type="EMBL" id="JAFEMO010000004">
    <property type="protein sequence ID" value="KAH7572694.1"/>
    <property type="molecule type" value="Genomic_DNA"/>
</dbReference>
<comment type="caution">
    <text evidence="2">The sequence shown here is derived from an EMBL/GenBank/DDBJ whole genome shotgun (WGS) entry which is preliminary data.</text>
</comment>
<organism evidence="2 3">
    <name type="scientific">Xanthoceras sorbifolium</name>
    <dbReference type="NCBI Taxonomy" id="99658"/>
    <lineage>
        <taxon>Eukaryota</taxon>
        <taxon>Viridiplantae</taxon>
        <taxon>Streptophyta</taxon>
        <taxon>Embryophyta</taxon>
        <taxon>Tracheophyta</taxon>
        <taxon>Spermatophyta</taxon>
        <taxon>Magnoliopsida</taxon>
        <taxon>eudicotyledons</taxon>
        <taxon>Gunneridae</taxon>
        <taxon>Pentapetalae</taxon>
        <taxon>rosids</taxon>
        <taxon>malvids</taxon>
        <taxon>Sapindales</taxon>
        <taxon>Sapindaceae</taxon>
        <taxon>Xanthoceroideae</taxon>
        <taxon>Xanthoceras</taxon>
    </lineage>
</organism>
<feature type="domain" description="HMA" evidence="1">
    <location>
        <begin position="183"/>
        <end position="252"/>
    </location>
</feature>
<dbReference type="PANTHER" id="PTHR46371">
    <property type="entry name" value="OS04G0464100 PROTEIN"/>
    <property type="match status" value="1"/>
</dbReference>
<keyword evidence="3" id="KW-1185">Reference proteome</keyword>
<proteinExistence type="predicted"/>
<dbReference type="InterPro" id="IPR006121">
    <property type="entry name" value="HMA_dom"/>
</dbReference>
<accession>A0ABQ8I898</accession>
<dbReference type="Proteomes" id="UP000827721">
    <property type="component" value="Unassembled WGS sequence"/>
</dbReference>
<dbReference type="PROSITE" id="PS50846">
    <property type="entry name" value="HMA_2"/>
    <property type="match status" value="1"/>
</dbReference>
<dbReference type="Gene3D" id="3.30.70.100">
    <property type="match status" value="1"/>
</dbReference>
<sequence length="256" mass="28302">MSKGACIAVSHDFMRAQQESFLTARQWATRVLKVPNVHNDFGVFEFKTVEGVVPLPFQREEGFGEGGARYRKEGYNNGNTMVCMEGSEPNSQWKRRAKKTMVVDVGVLEVALTSKRTGPVAPNPVDQVLKKFKSRDIFMEVELPSLAGPDTPACRSFLRQLFSCKNTLKENVKRLTCCSCGNEQKIVMKVQMNCQKCRTEALKVVAEADGVNFVGLEGAEKDKVVVVGDGVDAVKLANSLRKKVGHTELISVAEQK</sequence>
<protein>
    <recommendedName>
        <fullName evidence="1">HMA domain-containing protein</fullName>
    </recommendedName>
</protein>
<evidence type="ECO:0000259" key="1">
    <source>
        <dbReference type="PROSITE" id="PS50846"/>
    </source>
</evidence>
<dbReference type="Pfam" id="PF00403">
    <property type="entry name" value="HMA"/>
    <property type="match status" value="1"/>
</dbReference>